<organism evidence="1 2">
    <name type="scientific">Saprospira grandis DSM 2844</name>
    <dbReference type="NCBI Taxonomy" id="694433"/>
    <lineage>
        <taxon>Bacteria</taxon>
        <taxon>Pseudomonadati</taxon>
        <taxon>Bacteroidota</taxon>
        <taxon>Saprospiria</taxon>
        <taxon>Saprospirales</taxon>
        <taxon>Saprospiraceae</taxon>
        <taxon>Saprospira</taxon>
    </lineage>
</organism>
<dbReference type="RefSeq" id="WP_002660056.1">
    <property type="nucleotide sequence ID" value="NZ_JH719942.1"/>
</dbReference>
<dbReference type="OrthoDB" id="9818156at2"/>
<dbReference type="Proteomes" id="UP000005113">
    <property type="component" value="Unassembled WGS sequence"/>
</dbReference>
<proteinExistence type="predicted"/>
<evidence type="ECO:0000313" key="1">
    <source>
        <dbReference type="EMBL" id="EJF54321.1"/>
    </source>
</evidence>
<accession>J0XYT1</accession>
<reference evidence="2" key="1">
    <citation type="journal article" date="2012" name="Stand. Genomic Sci.">
        <title>Permanent draft genome sequence of the gliding predator Saprospira grandis strain Sa g1 (= HR1).</title>
        <authorList>
            <person name="Mavromatis K."/>
            <person name="Chertkov O."/>
            <person name="Lapidus A."/>
            <person name="Nolan M."/>
            <person name="Lucas S."/>
            <person name="Tice H."/>
            <person name="Del Rio T.G."/>
            <person name="Cheng J.F."/>
            <person name="Han C."/>
            <person name="Tapia R."/>
            <person name="Bruce D."/>
            <person name="Goodwin L.A."/>
            <person name="Pitluck S."/>
            <person name="Huntemann M."/>
            <person name="Liolios K."/>
            <person name="Pagani I."/>
            <person name="Ivanova N."/>
            <person name="Mikhailova N."/>
            <person name="Pati A."/>
            <person name="Chen A."/>
            <person name="Palaniappan K."/>
            <person name="Land M."/>
            <person name="Brambilla E.M."/>
            <person name="Rohde M."/>
            <person name="Spring S."/>
            <person name="Goker M."/>
            <person name="Detter J.C."/>
            <person name="Bristow J."/>
            <person name="Eisen J.A."/>
            <person name="Markowitz V."/>
            <person name="Hugenholtz P."/>
            <person name="Kyrpides N.C."/>
            <person name="Klenk H.P."/>
            <person name="Woyke T."/>
        </authorList>
    </citation>
    <scope>NUCLEOTIDE SEQUENCE [LARGE SCALE GENOMIC DNA]</scope>
    <source>
        <strain evidence="2">DSM 2844</strain>
    </source>
</reference>
<dbReference type="AlphaFoldDB" id="J0XYT1"/>
<dbReference type="EMBL" id="JH719942">
    <property type="protein sequence ID" value="EJF54321.1"/>
    <property type="molecule type" value="Genomic_DNA"/>
</dbReference>
<dbReference type="HOGENOM" id="CLU_1045420_0_0_10"/>
<evidence type="ECO:0000313" key="2">
    <source>
        <dbReference type="Proteomes" id="UP000005113"/>
    </source>
</evidence>
<name>J0XYT1_9BACT</name>
<protein>
    <submittedName>
        <fullName evidence="1">Uncharacterized protein</fullName>
    </submittedName>
</protein>
<sequence length="266" mass="29994">MYYRLSLLAEDRIEMPGPSHFIDANAAVLRLFETAEDNVVYEMVEKYVRDAFDTEDFELLVQNIQTFAKRSDQDEFERLMQLLADDHWKTIQEKGFQALPAEATENASGYWYLTNIMGGARPDRVKPKEALRIQFEVEGNGEDPLFTADDTGRYGDLYPFAVRALLDATAAEGKIGDYELAGPFVTYFEKLKESEKTALPSNEPFDFGSFGDDAYGVVFGAQLIQGPTDNTEGTETAIYELIVDPNWLAGPLKKECQTYAFSEFGE</sequence>
<gene>
    <name evidence="1" type="ORF">SapgrDRAFT_2665</name>
</gene>